<name>A0AAJ7NFB6_9HYME</name>
<keyword evidence="3" id="KW-0677">Repeat</keyword>
<dbReference type="PANTHER" id="PTHR24373">
    <property type="entry name" value="SLIT RELATED LEUCINE-RICH REPEAT NEURONAL PROTEIN"/>
    <property type="match status" value="1"/>
</dbReference>
<feature type="chain" id="PRO_5042576897" evidence="5">
    <location>
        <begin position="22"/>
        <end position="546"/>
    </location>
</feature>
<feature type="signal peptide" evidence="5">
    <location>
        <begin position="1"/>
        <end position="21"/>
    </location>
</feature>
<evidence type="ECO:0000256" key="1">
    <source>
        <dbReference type="ARBA" id="ARBA00022614"/>
    </source>
</evidence>
<dbReference type="GeneID" id="108632385"/>
<evidence type="ECO:0000313" key="6">
    <source>
        <dbReference type="Proteomes" id="UP000694925"/>
    </source>
</evidence>
<evidence type="ECO:0000256" key="2">
    <source>
        <dbReference type="ARBA" id="ARBA00022729"/>
    </source>
</evidence>
<dbReference type="SMART" id="SM00365">
    <property type="entry name" value="LRR_SD22"/>
    <property type="match status" value="5"/>
</dbReference>
<dbReference type="PROSITE" id="PS51450">
    <property type="entry name" value="LRR"/>
    <property type="match status" value="4"/>
</dbReference>
<dbReference type="InterPro" id="IPR032675">
    <property type="entry name" value="LRR_dom_sf"/>
</dbReference>
<dbReference type="SMART" id="SM00364">
    <property type="entry name" value="LRR_BAC"/>
    <property type="match status" value="7"/>
</dbReference>
<dbReference type="PRINTS" id="PR00019">
    <property type="entry name" value="LEURICHRPT"/>
</dbReference>
<dbReference type="InterPro" id="IPR050328">
    <property type="entry name" value="Dev_Immune_Receptor"/>
</dbReference>
<evidence type="ECO:0000313" key="7">
    <source>
        <dbReference type="RefSeq" id="XP_017892407.1"/>
    </source>
</evidence>
<dbReference type="RefSeq" id="XP_017892407.1">
    <property type="nucleotide sequence ID" value="XM_018036918.2"/>
</dbReference>
<organism evidence="6 7">
    <name type="scientific">Ceratina calcarata</name>
    <dbReference type="NCBI Taxonomy" id="156304"/>
    <lineage>
        <taxon>Eukaryota</taxon>
        <taxon>Metazoa</taxon>
        <taxon>Ecdysozoa</taxon>
        <taxon>Arthropoda</taxon>
        <taxon>Hexapoda</taxon>
        <taxon>Insecta</taxon>
        <taxon>Pterygota</taxon>
        <taxon>Neoptera</taxon>
        <taxon>Endopterygota</taxon>
        <taxon>Hymenoptera</taxon>
        <taxon>Apocrita</taxon>
        <taxon>Aculeata</taxon>
        <taxon>Apoidea</taxon>
        <taxon>Anthophila</taxon>
        <taxon>Apidae</taxon>
        <taxon>Ceratina</taxon>
        <taxon>Zadontomerus</taxon>
    </lineage>
</organism>
<keyword evidence="4" id="KW-0472">Membrane</keyword>
<dbReference type="SUPFAM" id="SSF52047">
    <property type="entry name" value="RNI-like"/>
    <property type="match status" value="1"/>
</dbReference>
<gene>
    <name evidence="7" type="primary">LOC108632385</name>
</gene>
<keyword evidence="1" id="KW-0433">Leucine-rich repeat</keyword>
<sequence length="546" mass="62427">MSLYLFLTGLYFLCAIQASVCDICSTCLCTPNAVQINCNGKDLVNNDVLNSDLLTLNRQQRVHKLVLSNNNITTNFPRNLLTKLKYLRRLDLSENAIERVYTVMFIGLENLEDLNLSKNRLRIFDDSLLEVLPMLMHLNLSRNQMDSIEHMTNKRITRITELDLSHNSLSGLPEGFPNTLQNLRYLDLSFNRIHYLSSGNLMQFKSLDILYINNNLLTELKIQTLPNTLIQLHSGYNEIREMLLDIPQLEVLNIEYNNISKIENLKINSIHHLNIRGNALSNFPNILLENLRTLDISNNQLTSIPETISIKNLPLLEKLNISENPIKNLTISTELKLNSFIASHINTLESIDTDVFRNLRSPANDCINLTISNNKLLTLIDEHAFTTMNLCSLDLSNNHLVFVSQKLIDHNGIKKTNSINLQGNPFRCNCELQWMLNDLVPRLYSSQPELLDDLRCTWPSALSNVRMVHWYGWKEAIFCSNATHFNEDLVVKVASAVENETVKFDSSTGLLIVVGLATTVLTILIVGGIVWTQRIAMRRRRVNRKF</sequence>
<evidence type="ECO:0000256" key="3">
    <source>
        <dbReference type="ARBA" id="ARBA00022737"/>
    </source>
</evidence>
<accession>A0AAJ7NFB6</accession>
<protein>
    <submittedName>
        <fullName evidence="7">SLIT and NTRK-like protein 4</fullName>
    </submittedName>
</protein>
<reference evidence="7" key="1">
    <citation type="submission" date="2025-08" db="UniProtKB">
        <authorList>
            <consortium name="RefSeq"/>
        </authorList>
    </citation>
    <scope>IDENTIFICATION</scope>
    <source>
        <tissue evidence="7">Whole body</tissue>
    </source>
</reference>
<dbReference type="InterPro" id="IPR001611">
    <property type="entry name" value="Leu-rich_rpt"/>
</dbReference>
<dbReference type="Pfam" id="PF13855">
    <property type="entry name" value="LRR_8"/>
    <property type="match status" value="2"/>
</dbReference>
<dbReference type="Gene3D" id="3.80.10.10">
    <property type="entry name" value="Ribonuclease Inhibitor"/>
    <property type="match status" value="3"/>
</dbReference>
<dbReference type="SMART" id="SM00369">
    <property type="entry name" value="LRR_TYP"/>
    <property type="match status" value="9"/>
</dbReference>
<dbReference type="PANTHER" id="PTHR24373:SF275">
    <property type="entry name" value="TIR DOMAIN-CONTAINING PROTEIN"/>
    <property type="match status" value="1"/>
</dbReference>
<keyword evidence="4" id="KW-1133">Transmembrane helix</keyword>
<dbReference type="InterPro" id="IPR025875">
    <property type="entry name" value="Leu-rich_rpt_4"/>
</dbReference>
<keyword evidence="6" id="KW-1185">Reference proteome</keyword>
<feature type="transmembrane region" description="Helical" evidence="4">
    <location>
        <begin position="509"/>
        <end position="531"/>
    </location>
</feature>
<evidence type="ECO:0000256" key="5">
    <source>
        <dbReference type="SAM" id="SignalP"/>
    </source>
</evidence>
<proteinExistence type="predicted"/>
<keyword evidence="4" id="KW-0812">Transmembrane</keyword>
<evidence type="ECO:0000256" key="4">
    <source>
        <dbReference type="SAM" id="Phobius"/>
    </source>
</evidence>
<keyword evidence="2 5" id="KW-0732">Signal</keyword>
<dbReference type="AlphaFoldDB" id="A0AAJ7NFB6"/>
<dbReference type="Proteomes" id="UP000694925">
    <property type="component" value="Unplaced"/>
</dbReference>
<dbReference type="Pfam" id="PF12799">
    <property type="entry name" value="LRR_4"/>
    <property type="match status" value="1"/>
</dbReference>
<dbReference type="InterPro" id="IPR003591">
    <property type="entry name" value="Leu-rich_rpt_typical-subtyp"/>
</dbReference>
<dbReference type="KEGG" id="ccal:108632385"/>